<gene>
    <name evidence="2" type="ORF">Ctob_005118</name>
</gene>
<keyword evidence="1" id="KW-0472">Membrane</keyword>
<keyword evidence="1" id="KW-0812">Transmembrane</keyword>
<evidence type="ECO:0000313" key="2">
    <source>
        <dbReference type="EMBL" id="KOO24142.1"/>
    </source>
</evidence>
<keyword evidence="3" id="KW-1185">Reference proteome</keyword>
<keyword evidence="1" id="KW-1133">Transmembrane helix</keyword>
<accession>A0A0M0JCQ3</accession>
<dbReference type="EMBL" id="JWZX01003120">
    <property type="protein sequence ID" value="KOO24142.1"/>
    <property type="molecule type" value="Genomic_DNA"/>
</dbReference>
<proteinExistence type="predicted"/>
<name>A0A0M0JCQ3_9EUKA</name>
<dbReference type="OrthoDB" id="410714at2759"/>
<dbReference type="AlphaFoldDB" id="A0A0M0JCQ3"/>
<feature type="transmembrane region" description="Helical" evidence="1">
    <location>
        <begin position="70"/>
        <end position="91"/>
    </location>
</feature>
<sequence>MTFEPRGITTEDTVVFIIGCVPFVWAGVEFWRRIAVGDPFGTGSDSVIINDSSGNRPTPLRRVLGTDAIITARILFALAFASGALVLIAGVDVLGV</sequence>
<protein>
    <submittedName>
        <fullName evidence="2">Uncharacterized protein</fullName>
    </submittedName>
</protein>
<dbReference type="Proteomes" id="UP000037460">
    <property type="component" value="Unassembled WGS sequence"/>
</dbReference>
<organism evidence="2 3">
    <name type="scientific">Chrysochromulina tobinii</name>
    <dbReference type="NCBI Taxonomy" id="1460289"/>
    <lineage>
        <taxon>Eukaryota</taxon>
        <taxon>Haptista</taxon>
        <taxon>Haptophyta</taxon>
        <taxon>Prymnesiophyceae</taxon>
        <taxon>Prymnesiales</taxon>
        <taxon>Chrysochromulinaceae</taxon>
        <taxon>Chrysochromulina</taxon>
    </lineage>
</organism>
<comment type="caution">
    <text evidence="2">The sequence shown here is derived from an EMBL/GenBank/DDBJ whole genome shotgun (WGS) entry which is preliminary data.</text>
</comment>
<evidence type="ECO:0000256" key="1">
    <source>
        <dbReference type="SAM" id="Phobius"/>
    </source>
</evidence>
<reference evidence="3" key="1">
    <citation type="journal article" date="2015" name="PLoS Genet.">
        <title>Genome Sequence and Transcriptome Analyses of Chrysochromulina tobin: Metabolic Tools for Enhanced Algal Fitness in the Prominent Order Prymnesiales (Haptophyceae).</title>
        <authorList>
            <person name="Hovde B.T."/>
            <person name="Deodato C.R."/>
            <person name="Hunsperger H.M."/>
            <person name="Ryken S.A."/>
            <person name="Yost W."/>
            <person name="Jha R.K."/>
            <person name="Patterson J."/>
            <person name="Monnat R.J. Jr."/>
            <person name="Barlow S.B."/>
            <person name="Starkenburg S.R."/>
            <person name="Cattolico R.A."/>
        </authorList>
    </citation>
    <scope>NUCLEOTIDE SEQUENCE</scope>
    <source>
        <strain evidence="3">CCMP291</strain>
    </source>
</reference>
<evidence type="ECO:0000313" key="3">
    <source>
        <dbReference type="Proteomes" id="UP000037460"/>
    </source>
</evidence>